<proteinExistence type="predicted"/>
<dbReference type="OrthoDB" id="8388069at2"/>
<dbReference type="EMBL" id="MDEO01000026">
    <property type="protein sequence ID" value="OCX22793.1"/>
    <property type="molecule type" value="Genomic_DNA"/>
</dbReference>
<sequence>MSERTFESPVFVRAAEGLVQEIACLEDACDFLHEWPRHRRGVIYETATRACHRAFDGLVPLRAARDAFAGFARSAKILEDVSVAMPWMTGPKAGETGGVAA</sequence>
<evidence type="ECO:0000313" key="2">
    <source>
        <dbReference type="Proteomes" id="UP000094412"/>
    </source>
</evidence>
<evidence type="ECO:0008006" key="3">
    <source>
        <dbReference type="Google" id="ProtNLM"/>
    </source>
</evidence>
<dbReference type="Pfam" id="PF06169">
    <property type="entry name" value="DUF982"/>
    <property type="match status" value="1"/>
</dbReference>
<name>A0A1C2E7A1_9HYPH</name>
<gene>
    <name evidence="1" type="ORF">QV13_04870</name>
</gene>
<dbReference type="AlphaFoldDB" id="A0A1C2E7A1"/>
<evidence type="ECO:0000313" key="1">
    <source>
        <dbReference type="EMBL" id="OCX22793.1"/>
    </source>
</evidence>
<comment type="caution">
    <text evidence="1">The sequence shown here is derived from an EMBL/GenBank/DDBJ whole genome shotgun (WGS) entry which is preliminary data.</text>
</comment>
<accession>A0A1C2E7A1</accession>
<dbReference type="Gene3D" id="6.10.250.730">
    <property type="match status" value="1"/>
</dbReference>
<keyword evidence="2" id="KW-1185">Reference proteome</keyword>
<dbReference type="RefSeq" id="WP_065996788.1">
    <property type="nucleotide sequence ID" value="NZ_MDEO01000026.1"/>
</dbReference>
<protein>
    <recommendedName>
        <fullName evidence="3">DUF982 domain-containing protein</fullName>
    </recommendedName>
</protein>
<organism evidence="1 2">
    <name type="scientific">Mesorhizobium hungaricum</name>
    <dbReference type="NCBI Taxonomy" id="1566387"/>
    <lineage>
        <taxon>Bacteria</taxon>
        <taxon>Pseudomonadati</taxon>
        <taxon>Pseudomonadota</taxon>
        <taxon>Alphaproteobacteria</taxon>
        <taxon>Hyphomicrobiales</taxon>
        <taxon>Phyllobacteriaceae</taxon>
        <taxon>Mesorhizobium</taxon>
    </lineage>
</organism>
<dbReference type="InterPro" id="IPR010385">
    <property type="entry name" value="DUF982"/>
</dbReference>
<reference evidence="1 2" key="1">
    <citation type="submission" date="2016-08" db="EMBL/GenBank/DDBJ databases">
        <title>Whole genome sequence of Mesorhizobium sp. strain UASWS1009 isolated from industrial sewage.</title>
        <authorList>
            <person name="Crovadore J."/>
            <person name="Calmin G."/>
            <person name="Chablais R."/>
            <person name="Cochard B."/>
            <person name="Lefort F."/>
        </authorList>
    </citation>
    <scope>NUCLEOTIDE SEQUENCE [LARGE SCALE GENOMIC DNA]</scope>
    <source>
        <strain evidence="1 2">UASWS1009</strain>
    </source>
</reference>
<dbReference type="Proteomes" id="UP000094412">
    <property type="component" value="Unassembled WGS sequence"/>
</dbReference>